<protein>
    <submittedName>
        <fullName evidence="1">Uncharacterized protein</fullName>
    </submittedName>
</protein>
<dbReference type="AlphaFoldDB" id="A0A1I5XVD2"/>
<proteinExistence type="predicted"/>
<evidence type="ECO:0000313" key="2">
    <source>
        <dbReference type="Proteomes" id="UP000198734"/>
    </source>
</evidence>
<organism evidence="1 2">
    <name type="scientific">Psychrobacillus psychrotolerans</name>
    <dbReference type="NCBI Taxonomy" id="126156"/>
    <lineage>
        <taxon>Bacteria</taxon>
        <taxon>Bacillati</taxon>
        <taxon>Bacillota</taxon>
        <taxon>Bacilli</taxon>
        <taxon>Bacillales</taxon>
        <taxon>Bacillaceae</taxon>
        <taxon>Psychrobacillus</taxon>
    </lineage>
</organism>
<accession>A0A1I5XVD2</accession>
<gene>
    <name evidence="1" type="ORF">SAMN05421670_1735</name>
</gene>
<dbReference type="Proteomes" id="UP000198734">
    <property type="component" value="Unassembled WGS sequence"/>
</dbReference>
<keyword evidence="2" id="KW-1185">Reference proteome</keyword>
<dbReference type="EMBL" id="FOXU01000002">
    <property type="protein sequence ID" value="SFQ35830.1"/>
    <property type="molecule type" value="Genomic_DNA"/>
</dbReference>
<evidence type="ECO:0000313" key="1">
    <source>
        <dbReference type="EMBL" id="SFQ35830.1"/>
    </source>
</evidence>
<dbReference type="RefSeq" id="WP_093536207.1">
    <property type="nucleotide sequence ID" value="NZ_FOXU01000002.1"/>
</dbReference>
<reference evidence="2" key="1">
    <citation type="submission" date="2016-10" db="EMBL/GenBank/DDBJ databases">
        <authorList>
            <person name="Varghese N."/>
            <person name="Submissions S."/>
        </authorList>
    </citation>
    <scope>NUCLEOTIDE SEQUENCE [LARGE SCALE GENOMIC DNA]</scope>
    <source>
        <strain evidence="2">DSM 11706</strain>
    </source>
</reference>
<name>A0A1I5XVD2_9BACI</name>
<dbReference type="OrthoDB" id="2963750at2"/>
<sequence length="418" mass="48591">MKESKVHLVSDALAKSNSQKHFYTNHHAEFLEEQIVVNRRLMKSISQLDQSSKTILRELRDQSTVLNKLNTNHRYDYGNIKKILFNFAQTSKESKYQLQNLGQSLQSINVLLNNHSELNEVNNEKTNNFERALTKLQASVNRQRNFLNNFAIRQNGSLEDIKGQLHQHGSKTDTQLEIIQSVLTEQKRFFTIVSKNLEEQNLLHKIYSAKEEQLTSPTHLEEMVKQINEQFNKQKEILNNLSETQNNQYQLFSSQFKEQNHFNNQVNEKLELSEEMDELIFEEIKHQITQQDDIYNYLQDSLNRQQGFLLQLSDNQDRQLEKVKVSLESIKEVDAQQIEVLSDVKDSIERLLNIKGNLGILLSKLPPDYPLKQIIVGGVPIAVEKLISINKKTGIAFFSNGIETISFDLEKIEAIHWD</sequence>